<reference evidence="2 3" key="1">
    <citation type="submission" date="2018-05" db="EMBL/GenBank/DDBJ databases">
        <title>Genome sequencing and assembly of the regulated plant pathogen Lachnellula willkommii and related sister species for the development of diagnostic species identification markers.</title>
        <authorList>
            <person name="Giroux E."/>
            <person name="Bilodeau G."/>
        </authorList>
    </citation>
    <scope>NUCLEOTIDE SEQUENCE [LARGE SCALE GENOMIC DNA]</scope>
    <source>
        <strain evidence="2 3">CBS 197.66</strain>
    </source>
</reference>
<evidence type="ECO:0000256" key="1">
    <source>
        <dbReference type="SAM" id="Phobius"/>
    </source>
</evidence>
<evidence type="ECO:0000313" key="3">
    <source>
        <dbReference type="Proteomes" id="UP000462212"/>
    </source>
</evidence>
<feature type="transmembrane region" description="Helical" evidence="1">
    <location>
        <begin position="12"/>
        <end position="29"/>
    </location>
</feature>
<dbReference type="GO" id="GO:0016757">
    <property type="term" value="F:glycosyltransferase activity"/>
    <property type="evidence" value="ECO:0007669"/>
    <property type="project" value="InterPro"/>
</dbReference>
<protein>
    <submittedName>
        <fullName evidence="2">Meiotically up-regulated protein</fullName>
    </submittedName>
</protein>
<dbReference type="InterPro" id="IPR002495">
    <property type="entry name" value="Glyco_trans_8"/>
</dbReference>
<dbReference type="InterPro" id="IPR050587">
    <property type="entry name" value="GNT1/Glycosyltrans_8"/>
</dbReference>
<accession>A0A8H8U9G5</accession>
<dbReference type="PANTHER" id="PTHR11183">
    <property type="entry name" value="GLYCOGENIN SUBFAMILY MEMBER"/>
    <property type="match status" value="1"/>
</dbReference>
<name>A0A8H8U9G5_9HELO</name>
<evidence type="ECO:0000313" key="2">
    <source>
        <dbReference type="EMBL" id="TVY36255.1"/>
    </source>
</evidence>
<gene>
    <name evidence="2" type="primary">mug136</name>
    <name evidence="2" type="ORF">LSUB1_G005122</name>
</gene>
<comment type="caution">
    <text evidence="2">The sequence shown here is derived from an EMBL/GenBank/DDBJ whole genome shotgun (WGS) entry which is preliminary data.</text>
</comment>
<dbReference type="InterPro" id="IPR029044">
    <property type="entry name" value="Nucleotide-diphossugar_trans"/>
</dbReference>
<organism evidence="2 3">
    <name type="scientific">Lachnellula subtilissima</name>
    <dbReference type="NCBI Taxonomy" id="602034"/>
    <lineage>
        <taxon>Eukaryota</taxon>
        <taxon>Fungi</taxon>
        <taxon>Dikarya</taxon>
        <taxon>Ascomycota</taxon>
        <taxon>Pezizomycotina</taxon>
        <taxon>Leotiomycetes</taxon>
        <taxon>Helotiales</taxon>
        <taxon>Lachnaceae</taxon>
        <taxon>Lachnellula</taxon>
    </lineage>
</organism>
<dbReference type="OrthoDB" id="2014201at2759"/>
<keyword evidence="1" id="KW-0472">Membrane</keyword>
<dbReference type="Pfam" id="PF01501">
    <property type="entry name" value="Glyco_transf_8"/>
    <property type="match status" value="1"/>
</dbReference>
<sequence>MMGPSLRSLKALYLLPLIAIILLCLRWFTPQLPNLIQKNTEPKLAYATLLLPDTSSNPSRNTDIYFLSTRILNYQLLHDKRTRTTRAIPFLVLVTSDIPPWKCDHLKREGATIVRVEKLDVDWIEPGHERWRNVMIKLRLFELLNYDRILFLDADTFLFKPLDGVFADPAAQTQQTLQQASIEPDEGPLPESYVFGTSSEVMTASHSYPPVPMGYFNAGFFVMSPSLKLFRYYLSLFSNTSRFDTTYPEQNLLNYAHREDRNMPWGRLNYPWNINLPLLRDVEMGVASVHAKLWTKGNKLAPIEQELQDIWRVKREEMEIWTGFGSGRM</sequence>
<keyword evidence="1" id="KW-0812">Transmembrane</keyword>
<proteinExistence type="predicted"/>
<keyword evidence="1" id="KW-1133">Transmembrane helix</keyword>
<dbReference type="SUPFAM" id="SSF53448">
    <property type="entry name" value="Nucleotide-diphospho-sugar transferases"/>
    <property type="match status" value="1"/>
</dbReference>
<dbReference type="EMBL" id="QGMJ01000445">
    <property type="protein sequence ID" value="TVY36255.1"/>
    <property type="molecule type" value="Genomic_DNA"/>
</dbReference>
<keyword evidence="3" id="KW-1185">Reference proteome</keyword>
<dbReference type="Gene3D" id="3.90.550.10">
    <property type="entry name" value="Spore Coat Polysaccharide Biosynthesis Protein SpsA, Chain A"/>
    <property type="match status" value="1"/>
</dbReference>
<dbReference type="AlphaFoldDB" id="A0A8H8U9G5"/>
<dbReference type="Proteomes" id="UP000462212">
    <property type="component" value="Unassembled WGS sequence"/>
</dbReference>